<evidence type="ECO:0000256" key="1">
    <source>
        <dbReference type="ARBA" id="ARBA00000683"/>
    </source>
</evidence>
<dbReference type="InterPro" id="IPR008279">
    <property type="entry name" value="PEP-util_enz_mobile_dom"/>
</dbReference>
<keyword evidence="25" id="KW-1185">Reference proteome</keyword>
<dbReference type="Pfam" id="PF00391">
    <property type="entry name" value="PEP-utilizers"/>
    <property type="match status" value="1"/>
</dbReference>
<dbReference type="InterPro" id="IPR015813">
    <property type="entry name" value="Pyrv/PenolPyrv_kinase-like_dom"/>
</dbReference>
<comment type="similarity">
    <text evidence="5 17">Belongs to the PEP-utilizing enzyme family.</text>
</comment>
<comment type="cofactor">
    <cofactor evidence="2 17 20">
        <name>Mg(2+)</name>
        <dbReference type="ChEBI" id="CHEBI:18420"/>
    </cofactor>
</comment>
<dbReference type="GO" id="GO:0005737">
    <property type="term" value="C:cytoplasm"/>
    <property type="evidence" value="ECO:0007669"/>
    <property type="project" value="UniProtKB-SubCell"/>
</dbReference>
<evidence type="ECO:0000256" key="15">
    <source>
        <dbReference type="ARBA" id="ARBA00022842"/>
    </source>
</evidence>
<evidence type="ECO:0000256" key="10">
    <source>
        <dbReference type="ARBA" id="ARBA00022597"/>
    </source>
</evidence>
<dbReference type="Gene3D" id="1.10.274.10">
    <property type="entry name" value="PtsI, HPr-binding domain"/>
    <property type="match status" value="1"/>
</dbReference>
<dbReference type="NCBIfam" id="TIGR01417">
    <property type="entry name" value="PTS_I_fam"/>
    <property type="match status" value="1"/>
</dbReference>
<dbReference type="InterPro" id="IPR050499">
    <property type="entry name" value="PEP-utilizing_PTS_enzyme"/>
</dbReference>
<feature type="active site" description="Tele-phosphohistidine intermediate" evidence="18">
    <location>
        <position position="185"/>
    </location>
</feature>
<evidence type="ECO:0000259" key="21">
    <source>
        <dbReference type="Pfam" id="PF00391"/>
    </source>
</evidence>
<evidence type="ECO:0000256" key="5">
    <source>
        <dbReference type="ARBA" id="ARBA00007837"/>
    </source>
</evidence>
<dbReference type="Pfam" id="PF05524">
    <property type="entry name" value="PEP-utilisers_N"/>
    <property type="match status" value="1"/>
</dbReference>
<evidence type="ECO:0000256" key="11">
    <source>
        <dbReference type="ARBA" id="ARBA00022679"/>
    </source>
</evidence>
<dbReference type="Pfam" id="PF02896">
    <property type="entry name" value="PEP-utilizers_C"/>
    <property type="match status" value="1"/>
</dbReference>
<dbReference type="InterPro" id="IPR040442">
    <property type="entry name" value="Pyrv_kinase-like_dom_sf"/>
</dbReference>
<evidence type="ECO:0000313" key="24">
    <source>
        <dbReference type="EMBL" id="GGB04060.1"/>
    </source>
</evidence>
<accession>A0A8J2XRT3</accession>
<comment type="catalytic activity">
    <reaction evidence="1 17">
        <text>L-histidyl-[protein] + phosphoenolpyruvate = N(pros)-phospho-L-histidyl-[protein] + pyruvate</text>
        <dbReference type="Rhea" id="RHEA:23880"/>
        <dbReference type="Rhea" id="RHEA-COMP:9745"/>
        <dbReference type="Rhea" id="RHEA-COMP:9746"/>
        <dbReference type="ChEBI" id="CHEBI:15361"/>
        <dbReference type="ChEBI" id="CHEBI:29979"/>
        <dbReference type="ChEBI" id="CHEBI:58702"/>
        <dbReference type="ChEBI" id="CHEBI:64837"/>
        <dbReference type="EC" id="2.7.3.9"/>
    </reaction>
</comment>
<feature type="binding site" evidence="20">
    <location>
        <position position="451"/>
    </location>
    <ligand>
        <name>Mg(2+)</name>
        <dbReference type="ChEBI" id="CHEBI:18420"/>
    </ligand>
</feature>
<comment type="subcellular location">
    <subcellularLocation>
        <location evidence="4 17">Cytoplasm</location>
    </subcellularLocation>
</comment>
<dbReference type="PRINTS" id="PR01736">
    <property type="entry name" value="PHPHTRNFRASE"/>
</dbReference>
<keyword evidence="11 17" id="KW-0808">Transferase</keyword>
<dbReference type="SUPFAM" id="SSF52009">
    <property type="entry name" value="Phosphohistidine domain"/>
    <property type="match status" value="1"/>
</dbReference>
<dbReference type="Gene3D" id="3.50.30.10">
    <property type="entry name" value="Phosphohistidine domain"/>
    <property type="match status" value="1"/>
</dbReference>
<evidence type="ECO:0000256" key="3">
    <source>
        <dbReference type="ARBA" id="ARBA00002728"/>
    </source>
</evidence>
<protein>
    <recommendedName>
        <fullName evidence="7 17">Phosphoenolpyruvate-protein phosphotransferase</fullName>
        <ecNumber evidence="6 17">2.7.3.9</ecNumber>
    </recommendedName>
    <alternativeName>
        <fullName evidence="16 17">Phosphotransferase system, enzyme I</fullName>
    </alternativeName>
</protein>
<dbReference type="InterPro" id="IPR008731">
    <property type="entry name" value="PTS_EIN"/>
</dbReference>
<dbReference type="InterPro" id="IPR006318">
    <property type="entry name" value="PTS_EI-like"/>
</dbReference>
<name>A0A8J2XRT3_9BACT</name>
<keyword evidence="14 17" id="KW-0418">Kinase</keyword>
<evidence type="ECO:0000259" key="22">
    <source>
        <dbReference type="Pfam" id="PF02896"/>
    </source>
</evidence>
<dbReference type="PROSITE" id="PS00742">
    <property type="entry name" value="PEP_ENZYMES_2"/>
    <property type="match status" value="1"/>
</dbReference>
<comment type="function">
    <text evidence="3 17">General (non sugar-specific) component of the phosphoenolpyruvate-dependent sugar phosphotransferase system (sugar PTS). This major carbohydrate active-transport system catalyzes the phosphorylation of incoming sugar substrates concomitantly with their translocation across the cell membrane. Enzyme I transfers the phosphoryl group from phosphoenolpyruvate (PEP) to the phosphoryl carrier protein (HPr).</text>
</comment>
<evidence type="ECO:0000256" key="8">
    <source>
        <dbReference type="ARBA" id="ARBA00022448"/>
    </source>
</evidence>
<dbReference type="InterPro" id="IPR000121">
    <property type="entry name" value="PEP_util_C"/>
</dbReference>
<evidence type="ECO:0000256" key="18">
    <source>
        <dbReference type="PIRSR" id="PIRSR000732-1"/>
    </source>
</evidence>
<comment type="caution">
    <text evidence="24">The sequence shown here is derived from an EMBL/GenBank/DDBJ whole genome shotgun (WGS) entry which is preliminary data.</text>
</comment>
<evidence type="ECO:0000256" key="20">
    <source>
        <dbReference type="PIRSR" id="PIRSR000732-3"/>
    </source>
</evidence>
<feature type="active site" description="Proton donor" evidence="18">
    <location>
        <position position="498"/>
    </location>
</feature>
<dbReference type="GO" id="GO:0008965">
    <property type="term" value="F:phosphoenolpyruvate-protein phosphotransferase activity"/>
    <property type="evidence" value="ECO:0007669"/>
    <property type="project" value="UniProtKB-EC"/>
</dbReference>
<evidence type="ECO:0000259" key="23">
    <source>
        <dbReference type="Pfam" id="PF05524"/>
    </source>
</evidence>
<dbReference type="InterPro" id="IPR036618">
    <property type="entry name" value="PtsI_HPr-bd_sf"/>
</dbReference>
<evidence type="ECO:0000256" key="14">
    <source>
        <dbReference type="ARBA" id="ARBA00022777"/>
    </source>
</evidence>
<feature type="binding site" evidence="20">
    <location>
        <position position="427"/>
    </location>
    <ligand>
        <name>Mg(2+)</name>
        <dbReference type="ChEBI" id="CHEBI:18420"/>
    </ligand>
</feature>
<dbReference type="InterPro" id="IPR024692">
    <property type="entry name" value="PTS_EI"/>
</dbReference>
<evidence type="ECO:0000256" key="12">
    <source>
        <dbReference type="ARBA" id="ARBA00022683"/>
    </source>
</evidence>
<feature type="binding site" evidence="19">
    <location>
        <begin position="450"/>
        <end position="451"/>
    </location>
    <ligand>
        <name>phosphoenolpyruvate</name>
        <dbReference type="ChEBI" id="CHEBI:58702"/>
    </ligand>
</feature>
<dbReference type="Proteomes" id="UP000607559">
    <property type="component" value="Unassembled WGS sequence"/>
</dbReference>
<dbReference type="GO" id="GO:0009401">
    <property type="term" value="P:phosphoenolpyruvate-dependent sugar phosphotransferase system"/>
    <property type="evidence" value="ECO:0007669"/>
    <property type="project" value="UniProtKB-KW"/>
</dbReference>
<dbReference type="PIRSF" id="PIRSF000732">
    <property type="entry name" value="PTS_enzyme_I"/>
    <property type="match status" value="1"/>
</dbReference>
<keyword evidence="9 17" id="KW-0963">Cytoplasm</keyword>
<keyword evidence="13 17" id="KW-0479">Metal-binding</keyword>
<dbReference type="PROSITE" id="PS00370">
    <property type="entry name" value="PEP_ENZYMES_PHOS_SITE"/>
    <property type="match status" value="1"/>
</dbReference>
<dbReference type="EMBL" id="BMJC01000003">
    <property type="protein sequence ID" value="GGB04060.1"/>
    <property type="molecule type" value="Genomic_DNA"/>
</dbReference>
<keyword evidence="10 17" id="KW-0762">Sugar transport</keyword>
<organism evidence="24 25">
    <name type="scientific">Puia dinghuensis</name>
    <dbReference type="NCBI Taxonomy" id="1792502"/>
    <lineage>
        <taxon>Bacteria</taxon>
        <taxon>Pseudomonadati</taxon>
        <taxon>Bacteroidota</taxon>
        <taxon>Chitinophagia</taxon>
        <taxon>Chitinophagales</taxon>
        <taxon>Chitinophagaceae</taxon>
        <taxon>Puia</taxon>
    </lineage>
</organism>
<gene>
    <name evidence="24" type="primary">ptsI</name>
    <name evidence="24" type="ORF">GCM10011511_29210</name>
</gene>
<dbReference type="Gene3D" id="3.20.20.60">
    <property type="entry name" value="Phosphoenolpyruvate-binding domains"/>
    <property type="match status" value="1"/>
</dbReference>
<reference evidence="24" key="1">
    <citation type="journal article" date="2014" name="Int. J. Syst. Evol. Microbiol.">
        <title>Complete genome sequence of Corynebacterium casei LMG S-19264T (=DSM 44701T), isolated from a smear-ripened cheese.</title>
        <authorList>
            <consortium name="US DOE Joint Genome Institute (JGI-PGF)"/>
            <person name="Walter F."/>
            <person name="Albersmeier A."/>
            <person name="Kalinowski J."/>
            <person name="Ruckert C."/>
        </authorList>
    </citation>
    <scope>NUCLEOTIDE SEQUENCE</scope>
    <source>
        <strain evidence="24">CGMCC 1.15448</strain>
    </source>
</reference>
<evidence type="ECO:0000313" key="25">
    <source>
        <dbReference type="Proteomes" id="UP000607559"/>
    </source>
</evidence>
<feature type="domain" description="Phosphotransferase system enzyme I N-terminal" evidence="23">
    <location>
        <begin position="2"/>
        <end position="122"/>
    </location>
</feature>
<feature type="binding site" evidence="19">
    <location>
        <position position="328"/>
    </location>
    <ligand>
        <name>phosphoenolpyruvate</name>
        <dbReference type="ChEBI" id="CHEBI:58702"/>
    </ligand>
</feature>
<evidence type="ECO:0000256" key="4">
    <source>
        <dbReference type="ARBA" id="ARBA00004496"/>
    </source>
</evidence>
<dbReference type="EC" id="2.7.3.9" evidence="6 17"/>
<dbReference type="GO" id="GO:0016301">
    <property type="term" value="F:kinase activity"/>
    <property type="evidence" value="ECO:0007669"/>
    <property type="project" value="UniProtKB-KW"/>
</dbReference>
<evidence type="ECO:0000256" key="19">
    <source>
        <dbReference type="PIRSR" id="PIRSR000732-2"/>
    </source>
</evidence>
<evidence type="ECO:0000256" key="6">
    <source>
        <dbReference type="ARBA" id="ARBA00012232"/>
    </source>
</evidence>
<dbReference type="InterPro" id="IPR018274">
    <property type="entry name" value="PEP_util_AS"/>
</dbReference>
<dbReference type="InterPro" id="IPR023151">
    <property type="entry name" value="PEP_util_CS"/>
</dbReference>
<dbReference type="SUPFAM" id="SSF51621">
    <property type="entry name" value="Phosphoenolpyruvate/pyruvate domain"/>
    <property type="match status" value="1"/>
</dbReference>
<evidence type="ECO:0000256" key="16">
    <source>
        <dbReference type="ARBA" id="ARBA00033235"/>
    </source>
</evidence>
<dbReference type="PANTHER" id="PTHR46244">
    <property type="entry name" value="PHOSPHOENOLPYRUVATE-PROTEIN PHOSPHOTRANSFERASE"/>
    <property type="match status" value="1"/>
</dbReference>
<keyword evidence="15 17" id="KW-0460">Magnesium</keyword>
<sequence length="536" mass="58652">MKGIGVSPGIAIGRAYWLRQREARVSGIVLADAVAVEAEKVKYRGAVVAAIGELEAMMATAGKEEAAILEVQVELLRDPAWEEEVFRRIGEHLMPARDAVLLTIAPFVEMFEKMEDDYLRARAADIKDIGWRLFRQLAGFPAGRHLPDGKGWIVVAEDLTPSDMIGLDAGRVEGFITQAGGKTSHTAIVARLRGLPAVVAMGKALVAVADGDELVLDGESGVVLVNPPAKVLAKYRRKRNEFLRRRQMLESLKDRVAVTRDGVRVHLEANIASVEDMEQALSYGAEGVGLLRTELLFMERDQLPTEEEQFTFYKNVLLRSGGRPVTIRTLDIGGDKPLPYLGLPKEENPFLGYRAIRICLDRRDLFLTQLRAILRAGVFGSCRIMFPMIGSVEELRVAKAVVAEARETLTVEGVDFAADIPVGVMIEIPSAALTADLLAKEADFFSIGTNDLCQYTLAVDRMNEKIAALYDPFHPAVLRLIRMTIEEGQRAGIPVGMCGELAGDVAATKLLFDMGLREFSMAAASIPEVKAIILGL</sequence>
<evidence type="ECO:0000256" key="17">
    <source>
        <dbReference type="PIRNR" id="PIRNR000732"/>
    </source>
</evidence>
<proteinExistence type="inferred from homology"/>
<dbReference type="SUPFAM" id="SSF47831">
    <property type="entry name" value="Enzyme I of the PEP:sugar phosphotransferase system HPr-binding (sub)domain"/>
    <property type="match status" value="1"/>
</dbReference>
<keyword evidence="8 17" id="KW-0813">Transport</keyword>
<evidence type="ECO:0000256" key="9">
    <source>
        <dbReference type="ARBA" id="ARBA00022490"/>
    </source>
</evidence>
<evidence type="ECO:0000256" key="7">
    <source>
        <dbReference type="ARBA" id="ARBA00016544"/>
    </source>
</evidence>
<evidence type="ECO:0000256" key="2">
    <source>
        <dbReference type="ARBA" id="ARBA00001946"/>
    </source>
</evidence>
<dbReference type="GO" id="GO:0046872">
    <property type="term" value="F:metal ion binding"/>
    <property type="evidence" value="ECO:0007669"/>
    <property type="project" value="UniProtKB-KW"/>
</dbReference>
<feature type="binding site" evidence="19">
    <location>
        <position position="292"/>
    </location>
    <ligand>
        <name>phosphoenolpyruvate</name>
        <dbReference type="ChEBI" id="CHEBI:58702"/>
    </ligand>
</feature>
<dbReference type="AlphaFoldDB" id="A0A8J2XRT3"/>
<dbReference type="PANTHER" id="PTHR46244:SF3">
    <property type="entry name" value="PHOSPHOENOLPYRUVATE-PROTEIN PHOSPHOTRANSFERASE"/>
    <property type="match status" value="1"/>
</dbReference>
<evidence type="ECO:0000256" key="13">
    <source>
        <dbReference type="ARBA" id="ARBA00022723"/>
    </source>
</evidence>
<feature type="domain" description="PEP-utilising enzyme C-terminal" evidence="22">
    <location>
        <begin position="249"/>
        <end position="533"/>
    </location>
</feature>
<dbReference type="RefSeq" id="WP_188932898.1">
    <property type="nucleotide sequence ID" value="NZ_BMJC01000003.1"/>
</dbReference>
<feature type="binding site" evidence="19">
    <location>
        <position position="461"/>
    </location>
    <ligand>
        <name>phosphoenolpyruvate</name>
        <dbReference type="ChEBI" id="CHEBI:58702"/>
    </ligand>
</feature>
<keyword evidence="12 17" id="KW-0598">Phosphotransferase system</keyword>
<reference evidence="24" key="2">
    <citation type="submission" date="2020-09" db="EMBL/GenBank/DDBJ databases">
        <authorList>
            <person name="Sun Q."/>
            <person name="Zhou Y."/>
        </authorList>
    </citation>
    <scope>NUCLEOTIDE SEQUENCE</scope>
    <source>
        <strain evidence="24">CGMCC 1.15448</strain>
    </source>
</reference>
<feature type="domain" description="PEP-utilising enzyme mobile" evidence="21">
    <location>
        <begin position="150"/>
        <end position="221"/>
    </location>
</feature>
<dbReference type="InterPro" id="IPR036637">
    <property type="entry name" value="Phosphohistidine_dom_sf"/>
</dbReference>